<dbReference type="InterPro" id="IPR001173">
    <property type="entry name" value="Glyco_trans_2-like"/>
</dbReference>
<dbReference type="AlphaFoldDB" id="A0A0F9PET2"/>
<dbReference type="CDD" id="cd04179">
    <property type="entry name" value="DPM_DPG-synthase_like"/>
    <property type="match status" value="1"/>
</dbReference>
<reference evidence="2" key="1">
    <citation type="journal article" date="2015" name="Nature">
        <title>Complex archaea that bridge the gap between prokaryotes and eukaryotes.</title>
        <authorList>
            <person name="Spang A."/>
            <person name="Saw J.H."/>
            <person name="Jorgensen S.L."/>
            <person name="Zaremba-Niedzwiedzka K."/>
            <person name="Martijn J."/>
            <person name="Lind A.E."/>
            <person name="van Eijk R."/>
            <person name="Schleper C."/>
            <person name="Guy L."/>
            <person name="Ettema T.J."/>
        </authorList>
    </citation>
    <scope>NUCLEOTIDE SEQUENCE</scope>
</reference>
<comment type="caution">
    <text evidence="2">The sequence shown here is derived from an EMBL/GenBank/DDBJ whole genome shotgun (WGS) entry which is preliminary data.</text>
</comment>
<accession>A0A0F9PET2</accession>
<dbReference type="SUPFAM" id="SSF53448">
    <property type="entry name" value="Nucleotide-diphospho-sugar transferases"/>
    <property type="match status" value="1"/>
</dbReference>
<evidence type="ECO:0000259" key="1">
    <source>
        <dbReference type="Pfam" id="PF00535"/>
    </source>
</evidence>
<sequence>KYNGLFDISEEKIDILLLIPCFNEEENIENILEHLRYVKQNLQKRSEFNLEILIINDGSTDRTMQILEKNNQDSIFSILNFKENKGYGYSLINGFKYAKEMKFSWIISFDMDGQHEPKYLYKFIDLILENPPEQIISGSRYKISDLFWQNPWKDRFLVNAIITGILNTVGLSITDAFCGLKAYECNAINDLELKINGYEIPIEIWIKSMKKGYKIAEKEVPLIYKDRDAILKNAKDSFLFKKGEERIEKYIHIIESLLNTPLKTNINVFKSIFSNYFNSVDDINKYNFKKIQESIFTQIRELET</sequence>
<protein>
    <recommendedName>
        <fullName evidence="1">Glycosyltransferase 2-like domain-containing protein</fullName>
    </recommendedName>
</protein>
<dbReference type="PANTHER" id="PTHR10859:SF91">
    <property type="entry name" value="DOLICHYL-PHOSPHATE BETA-GLUCOSYLTRANSFERASE"/>
    <property type="match status" value="1"/>
</dbReference>
<dbReference type="GO" id="GO:0006487">
    <property type="term" value="P:protein N-linked glycosylation"/>
    <property type="evidence" value="ECO:0007669"/>
    <property type="project" value="TreeGrafter"/>
</dbReference>
<dbReference type="Pfam" id="PF00535">
    <property type="entry name" value="Glycos_transf_2"/>
    <property type="match status" value="1"/>
</dbReference>
<dbReference type="PANTHER" id="PTHR10859">
    <property type="entry name" value="GLYCOSYL TRANSFERASE"/>
    <property type="match status" value="1"/>
</dbReference>
<evidence type="ECO:0000313" key="2">
    <source>
        <dbReference type="EMBL" id="KKN28664.1"/>
    </source>
</evidence>
<dbReference type="InterPro" id="IPR029044">
    <property type="entry name" value="Nucleotide-diphossugar_trans"/>
</dbReference>
<gene>
    <name evidence="2" type="ORF">LCGC14_0852090</name>
</gene>
<proteinExistence type="predicted"/>
<feature type="domain" description="Glycosyltransferase 2-like" evidence="1">
    <location>
        <begin position="18"/>
        <end position="188"/>
    </location>
</feature>
<dbReference type="EMBL" id="LAZR01002544">
    <property type="protein sequence ID" value="KKN28664.1"/>
    <property type="molecule type" value="Genomic_DNA"/>
</dbReference>
<organism evidence="2">
    <name type="scientific">marine sediment metagenome</name>
    <dbReference type="NCBI Taxonomy" id="412755"/>
    <lineage>
        <taxon>unclassified sequences</taxon>
        <taxon>metagenomes</taxon>
        <taxon>ecological metagenomes</taxon>
    </lineage>
</organism>
<dbReference type="Gene3D" id="3.90.550.10">
    <property type="entry name" value="Spore Coat Polysaccharide Biosynthesis Protein SpsA, Chain A"/>
    <property type="match status" value="1"/>
</dbReference>
<feature type="non-terminal residue" evidence="2">
    <location>
        <position position="1"/>
    </location>
</feature>
<name>A0A0F9PET2_9ZZZZ</name>